<dbReference type="PROSITE" id="PS51695">
    <property type="entry name" value="SEDOLISIN"/>
    <property type="match status" value="1"/>
</dbReference>
<dbReference type="Proteomes" id="UP000677913">
    <property type="component" value="Unassembled WGS sequence"/>
</dbReference>
<organism evidence="4 5">
    <name type="scientific">Actinocrinis puniceicyclus</name>
    <dbReference type="NCBI Taxonomy" id="977794"/>
    <lineage>
        <taxon>Bacteria</taxon>
        <taxon>Bacillati</taxon>
        <taxon>Actinomycetota</taxon>
        <taxon>Actinomycetes</taxon>
        <taxon>Catenulisporales</taxon>
        <taxon>Actinospicaceae</taxon>
        <taxon>Actinocrinis</taxon>
    </lineage>
</organism>
<feature type="region of interest" description="Disordered" evidence="1">
    <location>
        <begin position="29"/>
        <end position="48"/>
    </location>
</feature>
<gene>
    <name evidence="4" type="ORF">KGA66_28980</name>
</gene>
<feature type="chain" id="PRO_5035155462" evidence="2">
    <location>
        <begin position="26"/>
        <end position="441"/>
    </location>
</feature>
<evidence type="ECO:0000313" key="5">
    <source>
        <dbReference type="Proteomes" id="UP000677913"/>
    </source>
</evidence>
<dbReference type="GO" id="GO:0008240">
    <property type="term" value="F:tripeptidyl-peptidase activity"/>
    <property type="evidence" value="ECO:0007669"/>
    <property type="project" value="TreeGrafter"/>
</dbReference>
<comment type="caution">
    <text evidence="4">The sequence shown here is derived from an EMBL/GenBank/DDBJ whole genome shotgun (WGS) entry which is preliminary data.</text>
</comment>
<protein>
    <submittedName>
        <fullName evidence="4">S53 family peptidase</fullName>
    </submittedName>
</protein>
<dbReference type="EMBL" id="JAGSXH010000310">
    <property type="protein sequence ID" value="MBS2967102.1"/>
    <property type="molecule type" value="Genomic_DNA"/>
</dbReference>
<dbReference type="AlphaFoldDB" id="A0A8J8BEA8"/>
<dbReference type="InterPro" id="IPR036852">
    <property type="entry name" value="Peptidase_S8/S53_dom_sf"/>
</dbReference>
<proteinExistence type="predicted"/>
<dbReference type="Gene3D" id="3.40.50.200">
    <property type="entry name" value="Peptidase S8/S53 domain"/>
    <property type="match status" value="1"/>
</dbReference>
<keyword evidence="5" id="KW-1185">Reference proteome</keyword>
<evidence type="ECO:0000259" key="3">
    <source>
        <dbReference type="PROSITE" id="PS51695"/>
    </source>
</evidence>
<feature type="signal peptide" evidence="2">
    <location>
        <begin position="1"/>
        <end position="25"/>
    </location>
</feature>
<dbReference type="GO" id="GO:0004252">
    <property type="term" value="F:serine-type endopeptidase activity"/>
    <property type="evidence" value="ECO:0007669"/>
    <property type="project" value="InterPro"/>
</dbReference>
<dbReference type="CDD" id="cd04056">
    <property type="entry name" value="Peptidases_S53"/>
    <property type="match status" value="1"/>
</dbReference>
<dbReference type="GO" id="GO:0006508">
    <property type="term" value="P:proteolysis"/>
    <property type="evidence" value="ECO:0007669"/>
    <property type="project" value="InterPro"/>
</dbReference>
<name>A0A8J8BEA8_9ACTN</name>
<feature type="domain" description="Peptidase S53" evidence="3">
    <location>
        <begin position="121"/>
        <end position="441"/>
    </location>
</feature>
<sequence length="441" mass="45151">MGRPTRPRILTLALTAAMTVTSASAAYAHTPATPTHSTTPTHRTTTQATSTNALNVSGTVPVLSLLALLGRQIGGARHTSFPPPTDAPNRDRRVCTAVAQSRASCHAIVLTDAGAGTDPAGYGPADLRSAYSLPSTTSGYGQTVALVDAYNDPTAESDLAVYRSTYGLPPCTTGNGCFRKVDQYGGTRYPALDTGWAQEISLDLDMVSAICPNCHILLVEAADNTFANLGAAQNEAAALHANAISDSWGGRDSSDNTYGRYFNHPGIAQTASSGDSGYGVIYPASSRYVTAVGGTSLRRTATGWTQTAWSGAGSGCSAYNTALPGQAGAATGCPRRAVADVSAVADPYTGVAVYDSTPSGGLSGWLVFGGTSVSAPIIASVYALAGNAASINNSYPYAHTAYLTDITVGSNGFCPVYQLCHARPGWDGPTGLGTPRGVGAF</sequence>
<accession>A0A8J8BEA8</accession>
<keyword evidence="2" id="KW-0732">Signal</keyword>
<evidence type="ECO:0000313" key="4">
    <source>
        <dbReference type="EMBL" id="MBS2967102.1"/>
    </source>
</evidence>
<evidence type="ECO:0000256" key="1">
    <source>
        <dbReference type="SAM" id="MobiDB-lite"/>
    </source>
</evidence>
<reference evidence="4" key="1">
    <citation type="submission" date="2021-04" db="EMBL/GenBank/DDBJ databases">
        <title>Genome based classification of Actinospica acidithermotolerans sp. nov., an actinobacterium isolated from an Indonesian hot spring.</title>
        <authorList>
            <person name="Kusuma A.B."/>
            <person name="Putra K.E."/>
            <person name="Nafisah S."/>
            <person name="Loh J."/>
            <person name="Nouioui I."/>
            <person name="Goodfellow M."/>
        </authorList>
    </citation>
    <scope>NUCLEOTIDE SEQUENCE</scope>
    <source>
        <strain evidence="4">DSM 45618</strain>
    </source>
</reference>
<dbReference type="InterPro" id="IPR050819">
    <property type="entry name" value="Tripeptidyl-peptidase_I"/>
</dbReference>
<dbReference type="PANTHER" id="PTHR14218:SF15">
    <property type="entry name" value="TRIPEPTIDYL-PEPTIDASE 1"/>
    <property type="match status" value="1"/>
</dbReference>
<dbReference type="SUPFAM" id="SSF52743">
    <property type="entry name" value="Subtilisin-like"/>
    <property type="match status" value="1"/>
</dbReference>
<dbReference type="InterPro" id="IPR030400">
    <property type="entry name" value="Sedolisin_dom"/>
</dbReference>
<dbReference type="RefSeq" id="WP_211472786.1">
    <property type="nucleotide sequence ID" value="NZ_JAGSXH010000310.1"/>
</dbReference>
<dbReference type="PANTHER" id="PTHR14218">
    <property type="entry name" value="PROTEASE S8 TRIPEPTIDYL PEPTIDASE I CLN2"/>
    <property type="match status" value="1"/>
</dbReference>
<evidence type="ECO:0000256" key="2">
    <source>
        <dbReference type="SAM" id="SignalP"/>
    </source>
</evidence>